<keyword evidence="2" id="KW-0132">Cell division</keyword>
<feature type="compositionally biased region" description="Pro residues" evidence="1">
    <location>
        <begin position="546"/>
        <end position="560"/>
    </location>
</feature>
<organism evidence="2 3">
    <name type="scientific">Hyalangium minutum</name>
    <dbReference type="NCBI Taxonomy" id="394096"/>
    <lineage>
        <taxon>Bacteria</taxon>
        <taxon>Pseudomonadati</taxon>
        <taxon>Myxococcota</taxon>
        <taxon>Myxococcia</taxon>
        <taxon>Myxococcales</taxon>
        <taxon>Cystobacterineae</taxon>
        <taxon>Archangiaceae</taxon>
        <taxon>Hyalangium</taxon>
    </lineage>
</organism>
<feature type="region of interest" description="Disordered" evidence="1">
    <location>
        <begin position="538"/>
        <end position="560"/>
    </location>
</feature>
<dbReference type="Proteomes" id="UP000028725">
    <property type="component" value="Unassembled WGS sequence"/>
</dbReference>
<dbReference type="RefSeq" id="WP_044195812.1">
    <property type="nucleotide sequence ID" value="NZ_JMCB01000017.1"/>
</dbReference>
<dbReference type="PATRIC" id="fig|394096.3.peg.6953"/>
<keyword evidence="3" id="KW-1185">Reference proteome</keyword>
<dbReference type="AlphaFoldDB" id="A0A085W740"/>
<protein>
    <submittedName>
        <fullName evidence="2">Cell division protein FtsK</fullName>
    </submittedName>
</protein>
<name>A0A085W740_9BACT</name>
<dbReference type="GO" id="GO:0051301">
    <property type="term" value="P:cell division"/>
    <property type="evidence" value="ECO:0007669"/>
    <property type="project" value="UniProtKB-KW"/>
</dbReference>
<comment type="caution">
    <text evidence="2">The sequence shown here is derived from an EMBL/GenBank/DDBJ whole genome shotgun (WGS) entry which is preliminary data.</text>
</comment>
<dbReference type="STRING" id="394096.DB31_2621"/>
<keyword evidence="2" id="KW-0131">Cell cycle</keyword>
<evidence type="ECO:0000256" key="1">
    <source>
        <dbReference type="SAM" id="MobiDB-lite"/>
    </source>
</evidence>
<dbReference type="PROSITE" id="PS51257">
    <property type="entry name" value="PROKAR_LIPOPROTEIN"/>
    <property type="match status" value="1"/>
</dbReference>
<evidence type="ECO:0000313" key="3">
    <source>
        <dbReference type="Proteomes" id="UP000028725"/>
    </source>
</evidence>
<accession>A0A085W740</accession>
<gene>
    <name evidence="2" type="ORF">DB31_2621</name>
</gene>
<dbReference type="OrthoDB" id="5377905at2"/>
<sequence length="560" mass="59475">MLRRAWSWSLLLLLVVLAGCSRCGKEAGPAAPGGKAPTVERFLPREVQLAIVVQDLGTLGEKLARFQNLKIASFLAQLQNSSSADAVVTSVMRQIGVDLRSRQAIEKAGIDPGKGAGVAVLVPGQSFSVLGVKDAKALEETFGNLARNRLGAPERKEEKSGGGTLITFSRKGAPTPQLGMLFVGDFVLVAPGNVVARLPEMASLPLEKSLVDEPVMTASLGRLPKERDFHLYFPGGTQVIRPGTVQGLTVTGRIEDQSVTLRADAPWPDTQESLSPLVPKDGPDLLGYLPADSFLIMRYRGEPSTLSGVWPYIVGPYVTRAVQQSNFDIKGEVLDNLQSGISLGVALAPTVNLGAGVPELDIRRTSPFQYVQLMAVAQAKDAAKAQATLEKIPAIAGNFGAQVKPEDVNGKRVYLTSYRAGEGAHFAEVDGKLVLAAPRARLEAALTGLAGKPGESVVAQDLRDSVKDAVLFMVLDLRKLADSVRNLPSEAWGVGGFAIRATALRWLEATDDLRAVTFSVSQKEKAVQAELSLKLTLAPPAAQPGAQPPAQTPPQPTEAQ</sequence>
<reference evidence="2 3" key="1">
    <citation type="submission" date="2014-04" db="EMBL/GenBank/DDBJ databases">
        <title>Genome assembly of Hyalangium minutum DSM 14724.</title>
        <authorList>
            <person name="Sharma G."/>
            <person name="Subramanian S."/>
        </authorList>
    </citation>
    <scope>NUCLEOTIDE SEQUENCE [LARGE SCALE GENOMIC DNA]</scope>
    <source>
        <strain evidence="2 3">DSM 14724</strain>
    </source>
</reference>
<proteinExistence type="predicted"/>
<evidence type="ECO:0000313" key="2">
    <source>
        <dbReference type="EMBL" id="KFE63503.1"/>
    </source>
</evidence>
<dbReference type="EMBL" id="JMCB01000017">
    <property type="protein sequence ID" value="KFE63503.1"/>
    <property type="molecule type" value="Genomic_DNA"/>
</dbReference>